<protein>
    <submittedName>
        <fullName evidence="1">Uncharacterized protein</fullName>
    </submittedName>
</protein>
<gene>
    <name evidence="1" type="ORF">JM658_07820</name>
</gene>
<name>A0ABS9J2W8_9FLAO</name>
<dbReference type="EMBL" id="JAETXX010000003">
    <property type="protein sequence ID" value="MCF8714734.1"/>
    <property type="molecule type" value="Genomic_DNA"/>
</dbReference>
<reference evidence="1 2" key="1">
    <citation type="submission" date="2021-01" db="EMBL/GenBank/DDBJ databases">
        <title>Genome sequencing of Joostella atrarenae M1-2 (= KCTC 23194).</title>
        <authorList>
            <person name="Zakaria M.R."/>
            <person name="Lam M.Q."/>
            <person name="Chong C.S."/>
        </authorList>
    </citation>
    <scope>NUCLEOTIDE SEQUENCE [LARGE SCALE GENOMIC DNA]</scope>
    <source>
        <strain evidence="1 2">M1-2</strain>
    </source>
</reference>
<proteinExistence type="predicted"/>
<organism evidence="1 2">
    <name type="scientific">Joostella atrarenae</name>
    <dbReference type="NCBI Taxonomy" id="679257"/>
    <lineage>
        <taxon>Bacteria</taxon>
        <taxon>Pseudomonadati</taxon>
        <taxon>Bacteroidota</taxon>
        <taxon>Flavobacteriia</taxon>
        <taxon>Flavobacteriales</taxon>
        <taxon>Flavobacteriaceae</taxon>
        <taxon>Joostella</taxon>
    </lineage>
</organism>
<dbReference type="RefSeq" id="WP_236958699.1">
    <property type="nucleotide sequence ID" value="NZ_JAETXX010000003.1"/>
</dbReference>
<evidence type="ECO:0000313" key="1">
    <source>
        <dbReference type="EMBL" id="MCF8714734.1"/>
    </source>
</evidence>
<keyword evidence="2" id="KW-1185">Reference proteome</keyword>
<dbReference type="Proteomes" id="UP000829517">
    <property type="component" value="Unassembled WGS sequence"/>
</dbReference>
<evidence type="ECO:0000313" key="2">
    <source>
        <dbReference type="Proteomes" id="UP000829517"/>
    </source>
</evidence>
<comment type="caution">
    <text evidence="1">The sequence shown here is derived from an EMBL/GenBank/DDBJ whole genome shotgun (WGS) entry which is preliminary data.</text>
</comment>
<accession>A0ABS9J2W8</accession>
<sequence>MKFWKIISLIIIGGIIQLSPLKNDTKKAEIDQLPLQQSPSENIVINVKYQGVAILNTINHIVTHAEFDVKLNKLDFKLLNHITLGISVIKLNLSYQGIDRILTNFPVRTIIYPFHSFL</sequence>